<feature type="region of interest" description="Disordered" evidence="1">
    <location>
        <begin position="1"/>
        <end position="27"/>
    </location>
</feature>
<dbReference type="AlphaFoldDB" id="A0AAW0V3X4"/>
<gene>
    <name evidence="2" type="ORF">O3P69_001987</name>
</gene>
<organism evidence="2 3">
    <name type="scientific">Scylla paramamosain</name>
    <name type="common">Mud crab</name>
    <dbReference type="NCBI Taxonomy" id="85552"/>
    <lineage>
        <taxon>Eukaryota</taxon>
        <taxon>Metazoa</taxon>
        <taxon>Ecdysozoa</taxon>
        <taxon>Arthropoda</taxon>
        <taxon>Crustacea</taxon>
        <taxon>Multicrustacea</taxon>
        <taxon>Malacostraca</taxon>
        <taxon>Eumalacostraca</taxon>
        <taxon>Eucarida</taxon>
        <taxon>Decapoda</taxon>
        <taxon>Pleocyemata</taxon>
        <taxon>Brachyura</taxon>
        <taxon>Eubrachyura</taxon>
        <taxon>Portunoidea</taxon>
        <taxon>Portunidae</taxon>
        <taxon>Portuninae</taxon>
        <taxon>Scylla</taxon>
    </lineage>
</organism>
<proteinExistence type="predicted"/>
<sequence length="108" mass="12308">MVDSNKTREREKWGRAERGSKKRERWRGGGVENCEIHRFSLWPKFSFVPHARKSSEEEWETPVQCAGGGGWEEIVWMVGNMLGWVEVGGDENGTIWDEDKKLGGGTVV</sequence>
<name>A0AAW0V3X4_SCYPA</name>
<evidence type="ECO:0000313" key="2">
    <source>
        <dbReference type="EMBL" id="KAK8407044.1"/>
    </source>
</evidence>
<feature type="compositionally biased region" description="Basic and acidic residues" evidence="1">
    <location>
        <begin position="1"/>
        <end position="19"/>
    </location>
</feature>
<dbReference type="EMBL" id="JARAKH010000001">
    <property type="protein sequence ID" value="KAK8407044.1"/>
    <property type="molecule type" value="Genomic_DNA"/>
</dbReference>
<keyword evidence="3" id="KW-1185">Reference proteome</keyword>
<comment type="caution">
    <text evidence="2">The sequence shown here is derived from an EMBL/GenBank/DDBJ whole genome shotgun (WGS) entry which is preliminary data.</text>
</comment>
<accession>A0AAW0V3X4</accession>
<dbReference type="Proteomes" id="UP001487740">
    <property type="component" value="Unassembled WGS sequence"/>
</dbReference>
<evidence type="ECO:0000313" key="3">
    <source>
        <dbReference type="Proteomes" id="UP001487740"/>
    </source>
</evidence>
<protein>
    <submittedName>
        <fullName evidence="2">Uncharacterized protein</fullName>
    </submittedName>
</protein>
<evidence type="ECO:0000256" key="1">
    <source>
        <dbReference type="SAM" id="MobiDB-lite"/>
    </source>
</evidence>
<reference evidence="2 3" key="1">
    <citation type="submission" date="2023-03" db="EMBL/GenBank/DDBJ databases">
        <title>High-quality genome of Scylla paramamosain provides insights in environmental adaptation.</title>
        <authorList>
            <person name="Zhang L."/>
        </authorList>
    </citation>
    <scope>NUCLEOTIDE SEQUENCE [LARGE SCALE GENOMIC DNA]</scope>
    <source>
        <strain evidence="2">LZ_2023a</strain>
        <tissue evidence="2">Muscle</tissue>
    </source>
</reference>